<dbReference type="NCBIfam" id="TIGR01451">
    <property type="entry name" value="B_ant_repeat"/>
    <property type="match status" value="3"/>
</dbReference>
<dbReference type="InterPro" id="IPR001434">
    <property type="entry name" value="OmcB-like_DUF11"/>
</dbReference>
<dbReference type="InterPro" id="IPR051172">
    <property type="entry name" value="Chlamydia_OmcB"/>
</dbReference>
<feature type="domain" description="DUF11" evidence="1">
    <location>
        <begin position="776"/>
        <end position="906"/>
    </location>
</feature>
<proteinExistence type="predicted"/>
<dbReference type="InterPro" id="IPR013783">
    <property type="entry name" value="Ig-like_fold"/>
</dbReference>
<accession>A0A6J7CZW1</accession>
<evidence type="ECO:0000259" key="1">
    <source>
        <dbReference type="Pfam" id="PF01345"/>
    </source>
</evidence>
<dbReference type="EMBL" id="CAFBLU010000004">
    <property type="protein sequence ID" value="CAB4864362.1"/>
    <property type="molecule type" value="Genomic_DNA"/>
</dbReference>
<feature type="domain" description="DUF11" evidence="1">
    <location>
        <begin position="508"/>
        <end position="629"/>
    </location>
</feature>
<dbReference type="Gene3D" id="2.60.40.10">
    <property type="entry name" value="Immunoglobulins"/>
    <property type="match status" value="1"/>
</dbReference>
<evidence type="ECO:0000313" key="2">
    <source>
        <dbReference type="EMBL" id="CAB4864362.1"/>
    </source>
</evidence>
<feature type="domain" description="DUF11" evidence="1">
    <location>
        <begin position="913"/>
        <end position="1013"/>
    </location>
</feature>
<protein>
    <submittedName>
        <fullName evidence="2">Unannotated protein</fullName>
    </submittedName>
</protein>
<sequence>MLVCMQRISKFLVLSVSLCALLVVVPSASAEREFSQRFGESAPGNITMASNTLMTCNSILGGAGCLASAADRSLGTTALPSLNNNGWLGAHVDIDGDPSTSNSSSARLTMPSGAKVLWAGLYWVASAPAGMTVPQAKAAKFQGPGESGYTDILATDYDAAPSASYGYSSFLEVTDKVQELGSGTYTLGGVQARIGASNVGAGWSLVVAYQAAGEPLRDLAVFDGSRSIGGTSLVSIPISGFKTPATGTVKSDVGIVAFEGDRGVKGDYAQVDNTVLADALTPATNFFNSWISDRGVATPGRIPNQGNQLGFDAKIVKADGVLGNGATSAVIRAKTDGEGYQPIVATFATDLYAPNLEVTKTVKDVNGGEVRVGDELEYTLTAKNTGGDGAVATRIVERSMPANTSYVDGSMTVDSSSLSDSVNADVGDADGGSGPLQVRLGAGADGVSGGLIAPGASHTVKFRVLVTSIPEGGGIISNVAAINYAAQTLGTPVSVDSPRADIRVNVPDLKITKSISSSDFSNGLSASYRISVKNVGTAATSGTTTVTDQLPAGFLVGPVVSGTGWSCSTSGSGLVTCTRSDTVAAGASYPNIGITVPSLDKPAHAVISNTAAVSTPLDGDPTNDESTVSTVSGAGVSTIPVSVIADYPEVLPGNTVGVTAQFTNNGPSTATNPVLKMEAMSPEGDVRATGFTVTSSDGSVVKADCVLSQLDGQPAVVTCSPDSLDRGVNVDIRIIFRPTPATALDSFDVKGTSTADNFTSGPSTATDTVNLIPTSDLQVTKTSDVSEVDPLGTVTFTVEVTNNGPKATDATVDIRDALPLGLTAVSAVWADDGSGSGVCSTIGRSIECANAAGPIEPSSGSGIKKITLTVVATATAGTHGLLVNTATAEAGPRDVDLSNNVASASVTVLPWADLALSKVGPTVMKRGGTGAFTLRVVNRGPSTATSTTVTDTIPTGLTPVAPLPTGCAAVHQIVTCHAGDLTLGQEATYVITTKAASNITPGAHLRNVAAAHSTVPGHSASADDLVKILVATPANYGLGLRIYAPKTSVLVGEVTKLWVKVGAGRAAGAKGTVACINLPSNVSYLWSSGSSRGNRVCWRVGTLAAGKSKWLPVTVIAVASGRRSATAAADASNLPRVTDSAVVRTHYPFTG</sequence>
<reference evidence="2" key="1">
    <citation type="submission" date="2020-05" db="EMBL/GenBank/DDBJ databases">
        <authorList>
            <person name="Chiriac C."/>
            <person name="Salcher M."/>
            <person name="Ghai R."/>
            <person name="Kavagutti S V."/>
        </authorList>
    </citation>
    <scope>NUCLEOTIDE SEQUENCE</scope>
</reference>
<dbReference type="Gene3D" id="2.60.40.740">
    <property type="match status" value="1"/>
</dbReference>
<gene>
    <name evidence="2" type="ORF">UFOPK3444_00362</name>
</gene>
<organism evidence="2">
    <name type="scientific">freshwater metagenome</name>
    <dbReference type="NCBI Taxonomy" id="449393"/>
    <lineage>
        <taxon>unclassified sequences</taxon>
        <taxon>metagenomes</taxon>
        <taxon>ecological metagenomes</taxon>
    </lineage>
</organism>
<dbReference type="PANTHER" id="PTHR34819">
    <property type="entry name" value="LARGE CYSTEINE-RICH PERIPLASMIC PROTEIN OMCB"/>
    <property type="match status" value="1"/>
</dbReference>
<dbReference type="InterPro" id="IPR047589">
    <property type="entry name" value="DUF11_rpt"/>
</dbReference>
<dbReference type="Pfam" id="PF01345">
    <property type="entry name" value="DUF11"/>
    <property type="match status" value="4"/>
</dbReference>
<dbReference type="AlphaFoldDB" id="A0A6J7CZW1"/>
<feature type="domain" description="DUF11" evidence="1">
    <location>
        <begin position="356"/>
        <end position="483"/>
    </location>
</feature>
<name>A0A6J7CZW1_9ZZZZ</name>
<dbReference type="PANTHER" id="PTHR34819:SF3">
    <property type="entry name" value="CELL SURFACE PROTEIN"/>
    <property type="match status" value="1"/>
</dbReference>